<dbReference type="EMBL" id="BJZS01000033">
    <property type="protein sequence ID" value="GEO95209.1"/>
    <property type="molecule type" value="Genomic_DNA"/>
</dbReference>
<dbReference type="Pfam" id="PF01381">
    <property type="entry name" value="HTH_3"/>
    <property type="match status" value="1"/>
</dbReference>
<dbReference type="AlphaFoldDB" id="A0A512IBY6"/>
<dbReference type="RefSeq" id="WP_062735237.1">
    <property type="nucleotide sequence ID" value="NZ_BJZS01000033.1"/>
</dbReference>
<reference evidence="2 3" key="1">
    <citation type="submission" date="2019-07" db="EMBL/GenBank/DDBJ databases">
        <title>Whole genome shotgun sequence of Kocuria turfanensis NBRC 107627.</title>
        <authorList>
            <person name="Hosoyama A."/>
            <person name="Uohara A."/>
            <person name="Ohji S."/>
            <person name="Ichikawa N."/>
        </authorList>
    </citation>
    <scope>NUCLEOTIDE SEQUENCE [LARGE SCALE GENOMIC DNA]</scope>
    <source>
        <strain evidence="2 3">NBRC 107627</strain>
    </source>
</reference>
<comment type="caution">
    <text evidence="2">The sequence shown here is derived from an EMBL/GenBank/DDBJ whole genome shotgun (WGS) entry which is preliminary data.</text>
</comment>
<dbReference type="SMART" id="SM00530">
    <property type="entry name" value="HTH_XRE"/>
    <property type="match status" value="1"/>
</dbReference>
<dbReference type="Gene3D" id="1.10.260.40">
    <property type="entry name" value="lambda repressor-like DNA-binding domains"/>
    <property type="match status" value="1"/>
</dbReference>
<gene>
    <name evidence="2" type="ORF">KTU01_13320</name>
</gene>
<dbReference type="InterPro" id="IPR001387">
    <property type="entry name" value="Cro/C1-type_HTH"/>
</dbReference>
<sequence>MPEKLRPNRATLEQIVGWNLTKYREQENISQAELGRRIGSAGRAWSRQAVHQAEAGKRAFGISDLVAIAIGTGMTIADLLDPGYDVQEVDLGGDQPVRVALLERLQIPGLTREQLTDLKMEGYGLALADVSSDLNRRIQFVADWEAGDIDQGDVADLPWRYEVGNGDGAS</sequence>
<dbReference type="SUPFAM" id="SSF47413">
    <property type="entry name" value="lambda repressor-like DNA-binding domains"/>
    <property type="match status" value="1"/>
</dbReference>
<feature type="domain" description="HTH cro/C1-type" evidence="1">
    <location>
        <begin position="20"/>
        <end position="79"/>
    </location>
</feature>
<dbReference type="PROSITE" id="PS50943">
    <property type="entry name" value="HTH_CROC1"/>
    <property type="match status" value="1"/>
</dbReference>
<protein>
    <recommendedName>
        <fullName evidence="1">HTH cro/C1-type domain-containing protein</fullName>
    </recommendedName>
</protein>
<dbReference type="GO" id="GO:0003677">
    <property type="term" value="F:DNA binding"/>
    <property type="evidence" value="ECO:0007669"/>
    <property type="project" value="InterPro"/>
</dbReference>
<name>A0A512IBY6_9MICC</name>
<evidence type="ECO:0000313" key="3">
    <source>
        <dbReference type="Proteomes" id="UP000321103"/>
    </source>
</evidence>
<dbReference type="STRING" id="388357.GCA_001580365_01509"/>
<dbReference type="Proteomes" id="UP000321103">
    <property type="component" value="Unassembled WGS sequence"/>
</dbReference>
<proteinExistence type="predicted"/>
<evidence type="ECO:0000259" key="1">
    <source>
        <dbReference type="PROSITE" id="PS50943"/>
    </source>
</evidence>
<evidence type="ECO:0000313" key="2">
    <source>
        <dbReference type="EMBL" id="GEO95209.1"/>
    </source>
</evidence>
<dbReference type="InterPro" id="IPR010982">
    <property type="entry name" value="Lambda_DNA-bd_dom_sf"/>
</dbReference>
<keyword evidence="3" id="KW-1185">Reference proteome</keyword>
<accession>A0A512IBY6</accession>
<organism evidence="2 3">
    <name type="scientific">Kocuria turfanensis</name>
    <dbReference type="NCBI Taxonomy" id="388357"/>
    <lineage>
        <taxon>Bacteria</taxon>
        <taxon>Bacillati</taxon>
        <taxon>Actinomycetota</taxon>
        <taxon>Actinomycetes</taxon>
        <taxon>Micrococcales</taxon>
        <taxon>Micrococcaceae</taxon>
        <taxon>Kocuria</taxon>
    </lineage>
</organism>
<dbReference type="CDD" id="cd00093">
    <property type="entry name" value="HTH_XRE"/>
    <property type="match status" value="1"/>
</dbReference>